<dbReference type="Proteomes" id="UP000694580">
    <property type="component" value="Chromosome 5"/>
</dbReference>
<evidence type="ECO:0000256" key="6">
    <source>
        <dbReference type="ARBA" id="ARBA00022525"/>
    </source>
</evidence>
<evidence type="ECO:0000313" key="17">
    <source>
        <dbReference type="Proteomes" id="UP000694580"/>
    </source>
</evidence>
<dbReference type="GO" id="GO:0016042">
    <property type="term" value="P:lipid catabolic process"/>
    <property type="evidence" value="ECO:0007669"/>
    <property type="project" value="UniProtKB-UniRule"/>
</dbReference>
<dbReference type="InterPro" id="IPR008019">
    <property type="entry name" value="Apo-CII"/>
</dbReference>
<keyword evidence="12 14" id="KW-0850">VLDL</keyword>
<keyword evidence="4 14" id="KW-0813">Transport</keyword>
<dbReference type="Gene3D" id="1.10.1440.10">
    <property type="entry name" value="Apolipoprotein C-II"/>
    <property type="match status" value="1"/>
</dbReference>
<accession>A0AAY4AKR9</accession>
<evidence type="ECO:0000256" key="11">
    <source>
        <dbReference type="ARBA" id="ARBA00023098"/>
    </source>
</evidence>
<reference evidence="16 17" key="1">
    <citation type="submission" date="2020-06" db="EMBL/GenBank/DDBJ databases">
        <authorList>
            <consortium name="Wellcome Sanger Institute Data Sharing"/>
        </authorList>
    </citation>
    <scope>NUCLEOTIDE SEQUENCE [LARGE SCALE GENOMIC DNA]</scope>
</reference>
<dbReference type="GO" id="GO:0043274">
    <property type="term" value="F:phospholipase binding"/>
    <property type="evidence" value="ECO:0007669"/>
    <property type="project" value="TreeGrafter"/>
</dbReference>
<dbReference type="GO" id="GO:0034362">
    <property type="term" value="C:low-density lipoprotein particle"/>
    <property type="evidence" value="ECO:0007669"/>
    <property type="project" value="UniProtKB-UniRule"/>
</dbReference>
<dbReference type="Ensembl" id="ENSDCDT00010008329.1">
    <property type="protein sequence ID" value="ENSDCDP00010007941.1"/>
    <property type="gene ID" value="ENSDCDG00010003553.1"/>
</dbReference>
<proteinExistence type="inferred from homology"/>
<sequence>MKKLLVAAILIGLFSIALAVESFTLSQAEDEEPYGMVGQLWDSLKSYYDSTVNSASGYIQTVKDLKLNEKARNLYDETTAAVTTYAGILQDQIYHIVNPE</sequence>
<dbReference type="PANTHER" id="PTHR16566:SF0">
    <property type="entry name" value="APOLIPOPROTEIN C-II"/>
    <property type="match status" value="1"/>
</dbReference>
<reference evidence="16" key="3">
    <citation type="submission" date="2025-09" db="UniProtKB">
        <authorList>
            <consortium name="Ensembl"/>
        </authorList>
    </citation>
    <scope>IDENTIFICATION</scope>
</reference>
<evidence type="ECO:0000256" key="1">
    <source>
        <dbReference type="ARBA" id="ARBA00004613"/>
    </source>
</evidence>
<keyword evidence="11 14" id="KW-0443">Lipid metabolism</keyword>
<dbReference type="GO" id="GO:0034364">
    <property type="term" value="C:high-density lipoprotein particle"/>
    <property type="evidence" value="ECO:0007669"/>
    <property type="project" value="UniProtKB-KW"/>
</dbReference>
<evidence type="ECO:0000256" key="9">
    <source>
        <dbReference type="ARBA" id="ARBA00022963"/>
    </source>
</evidence>
<comment type="subcellular location">
    <subcellularLocation>
        <location evidence="1 14">Secreted</location>
    </subcellularLocation>
</comment>
<keyword evidence="10 14" id="KW-0445">Lipid transport</keyword>
<dbReference type="GeneTree" id="ENSGT00940000172196"/>
<protein>
    <recommendedName>
        <fullName evidence="3 14">Apolipoprotein C-II</fullName>
        <shortName evidence="14">Apo-CII</shortName>
        <shortName evidence="14">ApoC-II</shortName>
    </recommendedName>
    <alternativeName>
        <fullName evidence="13 14">Apolipoprotein C2</fullName>
    </alternativeName>
</protein>
<evidence type="ECO:0000256" key="2">
    <source>
        <dbReference type="ARBA" id="ARBA00007221"/>
    </source>
</evidence>
<evidence type="ECO:0000256" key="7">
    <source>
        <dbReference type="ARBA" id="ARBA00022710"/>
    </source>
</evidence>
<evidence type="ECO:0000256" key="13">
    <source>
        <dbReference type="ARBA" id="ARBA00031176"/>
    </source>
</evidence>
<evidence type="ECO:0000256" key="12">
    <source>
        <dbReference type="ARBA" id="ARBA00023313"/>
    </source>
</evidence>
<comment type="similarity">
    <text evidence="2 14">Belongs to the apolipoprotein C2 family.</text>
</comment>
<keyword evidence="8 14" id="KW-0345">HDL</keyword>
<evidence type="ECO:0000256" key="14">
    <source>
        <dbReference type="RuleBase" id="RU368054"/>
    </source>
</evidence>
<organism evidence="16 17">
    <name type="scientific">Denticeps clupeoides</name>
    <name type="common">denticle herring</name>
    <dbReference type="NCBI Taxonomy" id="299321"/>
    <lineage>
        <taxon>Eukaryota</taxon>
        <taxon>Metazoa</taxon>
        <taxon>Chordata</taxon>
        <taxon>Craniata</taxon>
        <taxon>Vertebrata</taxon>
        <taxon>Euteleostomi</taxon>
        <taxon>Actinopterygii</taxon>
        <taxon>Neopterygii</taxon>
        <taxon>Teleostei</taxon>
        <taxon>Clupei</taxon>
        <taxon>Clupeiformes</taxon>
        <taxon>Denticipitoidei</taxon>
        <taxon>Denticipitidae</taxon>
        <taxon>Denticeps</taxon>
    </lineage>
</organism>
<reference evidence="16" key="2">
    <citation type="submission" date="2025-08" db="UniProtKB">
        <authorList>
            <consortium name="Ensembl"/>
        </authorList>
    </citation>
    <scope>IDENTIFICATION</scope>
</reference>
<evidence type="ECO:0000313" key="16">
    <source>
        <dbReference type="Ensembl" id="ENSDCDP00010007941.1"/>
    </source>
</evidence>
<evidence type="ECO:0000256" key="4">
    <source>
        <dbReference type="ARBA" id="ARBA00022448"/>
    </source>
</evidence>
<dbReference type="GO" id="GO:0006869">
    <property type="term" value="P:lipid transport"/>
    <property type="evidence" value="ECO:0007669"/>
    <property type="project" value="UniProtKB-UniRule"/>
</dbReference>
<evidence type="ECO:0000256" key="8">
    <source>
        <dbReference type="ARBA" id="ARBA00022850"/>
    </source>
</evidence>
<keyword evidence="17" id="KW-1185">Reference proteome</keyword>
<keyword evidence="7 14" id="KW-0427">LDL</keyword>
<dbReference type="AlphaFoldDB" id="A0AAY4AKR9"/>
<dbReference type="GO" id="GO:0034361">
    <property type="term" value="C:very-low-density lipoprotein particle"/>
    <property type="evidence" value="ECO:0007669"/>
    <property type="project" value="UniProtKB-UniRule"/>
</dbReference>
<feature type="chain" id="PRO_5044341001" description="Apolipoprotein C-II" evidence="15">
    <location>
        <begin position="20"/>
        <end position="100"/>
    </location>
</feature>
<keyword evidence="9 14" id="KW-0442">Lipid degradation</keyword>
<evidence type="ECO:0000256" key="10">
    <source>
        <dbReference type="ARBA" id="ARBA00023055"/>
    </source>
</evidence>
<dbReference type="InterPro" id="IPR023121">
    <property type="entry name" value="ApoC-II_dom_sf"/>
</dbReference>
<dbReference type="RefSeq" id="XP_028837467.1">
    <property type="nucleotide sequence ID" value="XM_028981634.1"/>
</dbReference>
<evidence type="ECO:0000256" key="15">
    <source>
        <dbReference type="SAM" id="SignalP"/>
    </source>
</evidence>
<dbReference type="GeneID" id="114791097"/>
<name>A0AAY4AKR9_9TELE</name>
<dbReference type="Pfam" id="PF05355">
    <property type="entry name" value="Apo-CII"/>
    <property type="match status" value="1"/>
</dbReference>
<dbReference type="GO" id="GO:0060697">
    <property type="term" value="P:positive regulation of phospholipid catabolic process"/>
    <property type="evidence" value="ECO:0007669"/>
    <property type="project" value="TreeGrafter"/>
</dbReference>
<dbReference type="GO" id="GO:0042627">
    <property type="term" value="C:chylomicron"/>
    <property type="evidence" value="ECO:0007669"/>
    <property type="project" value="UniProtKB-UniRule"/>
</dbReference>
<dbReference type="PANTHER" id="PTHR16566">
    <property type="entry name" value="APOLIPOPROTEIN C-II"/>
    <property type="match status" value="1"/>
</dbReference>
<keyword evidence="14 15" id="KW-0732">Signal</keyword>
<evidence type="ECO:0000256" key="5">
    <source>
        <dbReference type="ARBA" id="ARBA00022513"/>
    </source>
</evidence>
<evidence type="ECO:0000256" key="3">
    <source>
        <dbReference type="ARBA" id="ARBA00013947"/>
    </source>
</evidence>
<gene>
    <name evidence="16" type="primary">apoc2</name>
</gene>
<keyword evidence="6 14" id="KW-0964">Secreted</keyword>
<dbReference type="RefSeq" id="XP_028837468.1">
    <property type="nucleotide sequence ID" value="XM_028981635.1"/>
</dbReference>
<feature type="signal peptide" evidence="15">
    <location>
        <begin position="1"/>
        <end position="19"/>
    </location>
</feature>
<dbReference type="GO" id="GO:0016004">
    <property type="term" value="F:phospholipase activator activity"/>
    <property type="evidence" value="ECO:0007669"/>
    <property type="project" value="TreeGrafter"/>
</dbReference>
<comment type="function">
    <text evidence="14">Component of chylomicrons, very low-density lipoproteins (VLDL), low-density lipoproteins (LDL), and high-density lipoproteins (HDL) in plasma. Plays an important role in lipoprotein metabolism as an activator of lipoprotein lipase.</text>
</comment>
<keyword evidence="5 14" id="KW-0162">Chylomicron</keyword>